<dbReference type="Gene3D" id="2.170.130.10">
    <property type="entry name" value="TonB-dependent receptor, plug domain"/>
    <property type="match status" value="1"/>
</dbReference>
<comment type="caution">
    <text evidence="13">The sequence shown here is derived from an EMBL/GenBank/DDBJ whole genome shotgun (WGS) entry which is preliminary data.</text>
</comment>
<dbReference type="InterPro" id="IPR037066">
    <property type="entry name" value="Plug_dom_sf"/>
</dbReference>
<feature type="signal peptide" evidence="10">
    <location>
        <begin position="1"/>
        <end position="24"/>
    </location>
</feature>
<feature type="domain" description="TonB-dependent receptor plug" evidence="12">
    <location>
        <begin position="117"/>
        <end position="224"/>
    </location>
</feature>
<sequence length="1005" mass="110988">MRKKFYTYLSVVFMLMLSAGFVQAQDVQVSGTVLDETGMPLPGVSILLKGTTRGTTTDLDGKYSIAAPASGVLVFSFIGYNNIEETIGSRTRIDVSLNPDVSNLEEVVVVGYGTQKKSQLTGAISSVGNKEIQELPITDARQALQGRAAGVDVVQPGSKPGSAPQVRIRGRRSFNASNEPLYVIDGIPTVGGLEDINPQDITSMEVLKDASATAIYGSRGSNGVVLITTKRGGAGKTVVSLDSYYGISSELGRIEVFDGPAFAEYKRESRRATGAYPEGPATEEADKKIFEPVELESIALGRSTDYVAGLMRQGNIQSHQVGVSGGNDKTTFFVSGNYFKDLGVIINQDFTRYTFRINLDHKITKNVSIGTSTLFTMSERNGENFNPIGGALQENPLGKPYDDEGNLIFLPTSDGLRTNPFAEVVPGAQVDETYRTRIFNSLYVNWEITKGLTYRVNFGPDYTVRRNGRFTGAQTNSRRGADPTGSVDDRFQFNYTLENILNYTKTFNSVHNLNFTALQSFQRDRFEQSSISVLGIPAPSQLYHRLGDASQITGASTNLVEWALLSYMGRVNYDYKGKYLLTASARADGSSRFGENNKFGFFPSAAFGWNMHQEEFLKNSSFVDQLKFRVSYGSIGNQAITPYQTQALLARTSYSWDNTAAFGYWPNTIGNPDLRWETSTTFNTGFDFSIFKNRVFGSIEYYVTNTSDLLAPQPLPNSTGFGGFTTNIGETQNRGIEMSLSTLNIEKGDFSWSTDVIFTRNREKIVSLPNGDDIAAGRFIGQPLTVFYDLKKIGIWQTSEKDLAASFGDKVGEIKIQDTNGDGRINSLDRVILGSAVADFALGMTNRFNYKGFDVSFFLFGRFGSMIRSQFHQSFNSLFGRYNNLAVDYWTPSNPTNAYPRPNQNQEFPKYNSSMSLFDGTFVKVRNINFGYNFSSDIAKKIGLTSLRLYSSIQNPFIFSEYRKVHKGIDPETFIDGEQGVEGGVINANIAPPVVQYTFGINAKF</sequence>
<keyword evidence="14" id="KW-1185">Reference proteome</keyword>
<dbReference type="InterPro" id="IPR008969">
    <property type="entry name" value="CarboxyPept-like_regulatory"/>
</dbReference>
<evidence type="ECO:0000259" key="12">
    <source>
        <dbReference type="Pfam" id="PF07715"/>
    </source>
</evidence>
<dbReference type="InterPro" id="IPR012910">
    <property type="entry name" value="Plug_dom"/>
</dbReference>
<evidence type="ECO:0000256" key="9">
    <source>
        <dbReference type="RuleBase" id="RU003357"/>
    </source>
</evidence>
<feature type="domain" description="TonB-dependent receptor-like beta-barrel" evidence="11">
    <location>
        <begin position="434"/>
        <end position="771"/>
    </location>
</feature>
<dbReference type="Proteomes" id="UP001596163">
    <property type="component" value="Unassembled WGS sequence"/>
</dbReference>
<evidence type="ECO:0000256" key="8">
    <source>
        <dbReference type="PROSITE-ProRule" id="PRU01360"/>
    </source>
</evidence>
<protein>
    <submittedName>
        <fullName evidence="13">SusC/RagA family TonB-linked outer membrane protein</fullName>
    </submittedName>
</protein>
<dbReference type="NCBIfam" id="TIGR04056">
    <property type="entry name" value="OMP_RagA_SusC"/>
    <property type="match status" value="1"/>
</dbReference>
<dbReference type="SUPFAM" id="SSF49464">
    <property type="entry name" value="Carboxypeptidase regulatory domain-like"/>
    <property type="match status" value="1"/>
</dbReference>
<evidence type="ECO:0000256" key="1">
    <source>
        <dbReference type="ARBA" id="ARBA00004571"/>
    </source>
</evidence>
<gene>
    <name evidence="13" type="ORF">ACFPIK_02520</name>
</gene>
<reference evidence="14" key="1">
    <citation type="journal article" date="2019" name="Int. J. Syst. Evol. Microbiol.">
        <title>The Global Catalogue of Microorganisms (GCM) 10K type strain sequencing project: providing services to taxonomists for standard genome sequencing and annotation.</title>
        <authorList>
            <consortium name="The Broad Institute Genomics Platform"/>
            <consortium name="The Broad Institute Genome Sequencing Center for Infectious Disease"/>
            <person name="Wu L."/>
            <person name="Ma J."/>
        </authorList>
    </citation>
    <scope>NUCLEOTIDE SEQUENCE [LARGE SCALE GENOMIC DNA]</scope>
    <source>
        <strain evidence="14">CGMCC 1.7030</strain>
    </source>
</reference>
<dbReference type="Pfam" id="PF00593">
    <property type="entry name" value="TonB_dep_Rec_b-barrel"/>
    <property type="match status" value="1"/>
</dbReference>
<dbReference type="Gene3D" id="2.40.170.20">
    <property type="entry name" value="TonB-dependent receptor, beta-barrel domain"/>
    <property type="match status" value="1"/>
</dbReference>
<keyword evidence="10" id="KW-0732">Signal</keyword>
<dbReference type="InterPro" id="IPR036942">
    <property type="entry name" value="Beta-barrel_TonB_sf"/>
</dbReference>
<keyword evidence="7 8" id="KW-0998">Cell outer membrane</keyword>
<name>A0ABW0BSH2_9BACT</name>
<dbReference type="NCBIfam" id="TIGR04057">
    <property type="entry name" value="SusC_RagA_signa"/>
    <property type="match status" value="1"/>
</dbReference>
<comment type="subcellular location">
    <subcellularLocation>
        <location evidence="1 8">Cell outer membrane</location>
        <topology evidence="1 8">Multi-pass membrane protein</topology>
    </subcellularLocation>
</comment>
<keyword evidence="4 8" id="KW-0812">Transmembrane</keyword>
<evidence type="ECO:0000256" key="7">
    <source>
        <dbReference type="ARBA" id="ARBA00023237"/>
    </source>
</evidence>
<evidence type="ECO:0000256" key="10">
    <source>
        <dbReference type="SAM" id="SignalP"/>
    </source>
</evidence>
<keyword evidence="6 8" id="KW-0472">Membrane</keyword>
<dbReference type="PROSITE" id="PS52016">
    <property type="entry name" value="TONB_DEPENDENT_REC_3"/>
    <property type="match status" value="1"/>
</dbReference>
<evidence type="ECO:0000256" key="6">
    <source>
        <dbReference type="ARBA" id="ARBA00023136"/>
    </source>
</evidence>
<dbReference type="Gene3D" id="2.60.40.1120">
    <property type="entry name" value="Carboxypeptidase-like, regulatory domain"/>
    <property type="match status" value="1"/>
</dbReference>
<comment type="similarity">
    <text evidence="8 9">Belongs to the TonB-dependent receptor family.</text>
</comment>
<evidence type="ECO:0000313" key="13">
    <source>
        <dbReference type="EMBL" id="MFC5190626.1"/>
    </source>
</evidence>
<feature type="chain" id="PRO_5046045911" evidence="10">
    <location>
        <begin position="25"/>
        <end position="1005"/>
    </location>
</feature>
<dbReference type="InterPro" id="IPR023997">
    <property type="entry name" value="TonB-dep_OMP_SusC/RagA_CS"/>
</dbReference>
<keyword evidence="3 8" id="KW-1134">Transmembrane beta strand</keyword>
<evidence type="ECO:0000256" key="5">
    <source>
        <dbReference type="ARBA" id="ARBA00023077"/>
    </source>
</evidence>
<keyword evidence="5 9" id="KW-0798">TonB box</keyword>
<evidence type="ECO:0000256" key="2">
    <source>
        <dbReference type="ARBA" id="ARBA00022448"/>
    </source>
</evidence>
<evidence type="ECO:0000256" key="4">
    <source>
        <dbReference type="ARBA" id="ARBA00022692"/>
    </source>
</evidence>
<dbReference type="Pfam" id="PF13715">
    <property type="entry name" value="CarbopepD_reg_2"/>
    <property type="match status" value="1"/>
</dbReference>
<evidence type="ECO:0000313" key="14">
    <source>
        <dbReference type="Proteomes" id="UP001596163"/>
    </source>
</evidence>
<dbReference type="EMBL" id="JBHSKS010000002">
    <property type="protein sequence ID" value="MFC5190626.1"/>
    <property type="molecule type" value="Genomic_DNA"/>
</dbReference>
<accession>A0ABW0BSH2</accession>
<dbReference type="Pfam" id="PF07715">
    <property type="entry name" value="Plug"/>
    <property type="match status" value="1"/>
</dbReference>
<keyword evidence="2 8" id="KW-0813">Transport</keyword>
<dbReference type="RefSeq" id="WP_377911892.1">
    <property type="nucleotide sequence ID" value="NZ_JBHSKS010000002.1"/>
</dbReference>
<dbReference type="SUPFAM" id="SSF56935">
    <property type="entry name" value="Porins"/>
    <property type="match status" value="1"/>
</dbReference>
<proteinExistence type="inferred from homology"/>
<organism evidence="13 14">
    <name type="scientific">Algoriphagus aquatilis</name>
    <dbReference type="NCBI Taxonomy" id="490186"/>
    <lineage>
        <taxon>Bacteria</taxon>
        <taxon>Pseudomonadati</taxon>
        <taxon>Bacteroidota</taxon>
        <taxon>Cytophagia</taxon>
        <taxon>Cytophagales</taxon>
        <taxon>Cyclobacteriaceae</taxon>
        <taxon>Algoriphagus</taxon>
    </lineage>
</organism>
<dbReference type="InterPro" id="IPR023996">
    <property type="entry name" value="TonB-dep_OMP_SusC/RagA"/>
</dbReference>
<dbReference type="InterPro" id="IPR000531">
    <property type="entry name" value="Beta-barrel_TonB"/>
</dbReference>
<evidence type="ECO:0000259" key="11">
    <source>
        <dbReference type="Pfam" id="PF00593"/>
    </source>
</evidence>
<dbReference type="InterPro" id="IPR039426">
    <property type="entry name" value="TonB-dep_rcpt-like"/>
</dbReference>
<evidence type="ECO:0000256" key="3">
    <source>
        <dbReference type="ARBA" id="ARBA00022452"/>
    </source>
</evidence>